<dbReference type="Proteomes" id="UP000642070">
    <property type="component" value="Unassembled WGS sequence"/>
</dbReference>
<keyword evidence="3" id="KW-1185">Reference proteome</keyword>
<keyword evidence="1" id="KW-0732">Signal</keyword>
<accession>A0A917X6Y7</accession>
<organism evidence="2 3">
    <name type="scientific">Dactylosporangium sucinum</name>
    <dbReference type="NCBI Taxonomy" id="1424081"/>
    <lineage>
        <taxon>Bacteria</taxon>
        <taxon>Bacillati</taxon>
        <taxon>Actinomycetota</taxon>
        <taxon>Actinomycetes</taxon>
        <taxon>Micromonosporales</taxon>
        <taxon>Micromonosporaceae</taxon>
        <taxon>Dactylosporangium</taxon>
    </lineage>
</organism>
<evidence type="ECO:0000313" key="3">
    <source>
        <dbReference type="Proteomes" id="UP000642070"/>
    </source>
</evidence>
<protein>
    <submittedName>
        <fullName evidence="2">Uncharacterized protein</fullName>
    </submittedName>
</protein>
<feature type="signal peptide" evidence="1">
    <location>
        <begin position="1"/>
        <end position="31"/>
    </location>
</feature>
<proteinExistence type="predicted"/>
<dbReference type="PROSITE" id="PS51257">
    <property type="entry name" value="PROKAR_LIPOPROTEIN"/>
    <property type="match status" value="1"/>
</dbReference>
<sequence length="419" mass="46259">MQFVRARRRLCQILTVVVAACGVASAPAAHAGEGYFTSADLTLAAGAPPMPDGPTGILGWATPWDNGRHVAYASACVKSDPSSCGETGIVVASSYGSKRDWTWVSASAQAGPGPKYGFVLADSVAYPYDPPGLEWARGSVMIIKGDDFHIWQMWTSATEPAWHLTDLTALTGSPRGSGITAYVQGNAQHVVFRSEEDGALWELIYTPWTGWKARNLSVLTGTTNTWMRPAATILGDRQMIAYENRADNRVHLLVNSGFGWSDQPISANTAAQDPFGRRLLGILAAPWSGRVAVTYCDEKYRTHELSSSDGTSWKDLDLSQELDFSWQPCPIPRRSSVALEADGSERLFIGHDDPYWTPPGDLNELVRDRYGTRYRWVDRYDIRYLCAFSSQEGSKVDTVWIAYRLNDHVIVEDMTVKYT</sequence>
<dbReference type="EMBL" id="BMPI01000079">
    <property type="protein sequence ID" value="GGM78774.1"/>
    <property type="molecule type" value="Genomic_DNA"/>
</dbReference>
<evidence type="ECO:0000313" key="2">
    <source>
        <dbReference type="EMBL" id="GGM78774.1"/>
    </source>
</evidence>
<reference evidence="2" key="2">
    <citation type="submission" date="2020-09" db="EMBL/GenBank/DDBJ databases">
        <authorList>
            <person name="Sun Q."/>
            <person name="Ohkuma M."/>
        </authorList>
    </citation>
    <scope>NUCLEOTIDE SEQUENCE</scope>
    <source>
        <strain evidence="2">JCM 19831</strain>
    </source>
</reference>
<name>A0A917X6Y7_9ACTN</name>
<evidence type="ECO:0000256" key="1">
    <source>
        <dbReference type="SAM" id="SignalP"/>
    </source>
</evidence>
<reference evidence="2" key="1">
    <citation type="journal article" date="2014" name="Int. J. Syst. Evol. Microbiol.">
        <title>Complete genome sequence of Corynebacterium casei LMG S-19264T (=DSM 44701T), isolated from a smear-ripened cheese.</title>
        <authorList>
            <consortium name="US DOE Joint Genome Institute (JGI-PGF)"/>
            <person name="Walter F."/>
            <person name="Albersmeier A."/>
            <person name="Kalinowski J."/>
            <person name="Ruckert C."/>
        </authorList>
    </citation>
    <scope>NUCLEOTIDE SEQUENCE</scope>
    <source>
        <strain evidence="2">JCM 19831</strain>
    </source>
</reference>
<dbReference type="RefSeq" id="WP_190256709.1">
    <property type="nucleotide sequence ID" value="NZ_BMPI01000079.1"/>
</dbReference>
<comment type="caution">
    <text evidence="2">The sequence shown here is derived from an EMBL/GenBank/DDBJ whole genome shotgun (WGS) entry which is preliminary data.</text>
</comment>
<dbReference type="SUPFAM" id="SSF89372">
    <property type="entry name" value="Fucose-specific lectin"/>
    <property type="match status" value="1"/>
</dbReference>
<dbReference type="Gene3D" id="2.120.10.70">
    <property type="entry name" value="Fucose-specific lectin"/>
    <property type="match status" value="1"/>
</dbReference>
<dbReference type="AlphaFoldDB" id="A0A917X6Y7"/>
<feature type="chain" id="PRO_5037713942" evidence="1">
    <location>
        <begin position="32"/>
        <end position="419"/>
    </location>
</feature>
<gene>
    <name evidence="2" type="ORF">GCM10007977_095470</name>
</gene>